<name>A0A1E4SET0_9ASCO</name>
<dbReference type="RefSeq" id="XP_020063137.1">
    <property type="nucleotide sequence ID" value="XM_020207945.1"/>
</dbReference>
<proteinExistence type="predicted"/>
<protein>
    <submittedName>
        <fullName evidence="1">Uncharacterized protein</fullName>
    </submittedName>
</protein>
<reference evidence="2" key="1">
    <citation type="submission" date="2016-05" db="EMBL/GenBank/DDBJ databases">
        <title>Comparative genomics of biotechnologically important yeasts.</title>
        <authorList>
            <consortium name="DOE Joint Genome Institute"/>
            <person name="Riley R."/>
            <person name="Haridas S."/>
            <person name="Wolfe K.H."/>
            <person name="Lopes M.R."/>
            <person name="Hittinger C.T."/>
            <person name="Goker M."/>
            <person name="Salamov A."/>
            <person name="Wisecaver J."/>
            <person name="Long T.M."/>
            <person name="Aerts A.L."/>
            <person name="Barry K."/>
            <person name="Choi C."/>
            <person name="Clum A."/>
            <person name="Coughlan A.Y."/>
            <person name="Deshpande S."/>
            <person name="Douglass A.P."/>
            <person name="Hanson S.J."/>
            <person name="Klenk H.-P."/>
            <person name="Labutti K."/>
            <person name="Lapidus A."/>
            <person name="Lindquist E."/>
            <person name="Lipzen A."/>
            <person name="Meier-Kolthoff J.P."/>
            <person name="Ohm R.A."/>
            <person name="Otillar R.P."/>
            <person name="Pangilinan J."/>
            <person name="Peng Y."/>
            <person name="Rokas A."/>
            <person name="Rosa C.A."/>
            <person name="Scheuner C."/>
            <person name="Sibirny A.A."/>
            <person name="Slot J.C."/>
            <person name="Stielow J.B."/>
            <person name="Sun H."/>
            <person name="Kurtzman C.P."/>
            <person name="Blackwell M."/>
            <person name="Grigoriev I.V."/>
            <person name="Jeffries T.W."/>
        </authorList>
    </citation>
    <scope>NUCLEOTIDE SEQUENCE [LARGE SCALE GENOMIC DNA]</scope>
    <source>
        <strain evidence="2">NRRL Y-17324</strain>
    </source>
</reference>
<evidence type="ECO:0000313" key="2">
    <source>
        <dbReference type="Proteomes" id="UP000094285"/>
    </source>
</evidence>
<accession>A0A1E4SET0</accession>
<dbReference type="EMBL" id="KV453914">
    <property type="protein sequence ID" value="ODV78015.1"/>
    <property type="molecule type" value="Genomic_DNA"/>
</dbReference>
<gene>
    <name evidence="1" type="ORF">CANTADRAFT_26973</name>
</gene>
<dbReference type="GeneID" id="30982082"/>
<organism evidence="1 2">
    <name type="scientific">Suhomyces tanzawaensis NRRL Y-17324</name>
    <dbReference type="NCBI Taxonomy" id="984487"/>
    <lineage>
        <taxon>Eukaryota</taxon>
        <taxon>Fungi</taxon>
        <taxon>Dikarya</taxon>
        <taxon>Ascomycota</taxon>
        <taxon>Saccharomycotina</taxon>
        <taxon>Pichiomycetes</taxon>
        <taxon>Debaryomycetaceae</taxon>
        <taxon>Suhomyces</taxon>
    </lineage>
</organism>
<evidence type="ECO:0000313" key="1">
    <source>
        <dbReference type="EMBL" id="ODV78015.1"/>
    </source>
</evidence>
<keyword evidence="2" id="KW-1185">Reference proteome</keyword>
<dbReference type="AlphaFoldDB" id="A0A1E4SET0"/>
<sequence>MQSAEYNRGCNALGTTVECTWTLSPTDHLQYQDSTPEDSNSRALIQVSSFEPYFS</sequence>
<dbReference type="Proteomes" id="UP000094285">
    <property type="component" value="Unassembled WGS sequence"/>
</dbReference>